<evidence type="ECO:0000256" key="1">
    <source>
        <dbReference type="ARBA" id="ARBA00004651"/>
    </source>
</evidence>
<comment type="subcellular location">
    <subcellularLocation>
        <location evidence="1">Cell membrane</location>
        <topology evidence="1">Multi-pass membrane protein</topology>
    </subcellularLocation>
</comment>
<dbReference type="GO" id="GO:0005524">
    <property type="term" value="F:ATP binding"/>
    <property type="evidence" value="ECO:0007669"/>
    <property type="project" value="InterPro"/>
</dbReference>
<keyword evidence="2 5" id="KW-0812">Transmembrane</keyword>
<accession>A0A173H001</accession>
<keyword evidence="8" id="KW-1185">Reference proteome</keyword>
<proteinExistence type="predicted"/>
<dbReference type="SUPFAM" id="SSF90123">
    <property type="entry name" value="ABC transporter transmembrane region"/>
    <property type="match status" value="1"/>
</dbReference>
<name>A0A173H001_9BURK</name>
<dbReference type="KEGG" id="pfg:AB870_26010"/>
<feature type="domain" description="ABC transmembrane type-1" evidence="6">
    <location>
        <begin position="33"/>
        <end position="129"/>
    </location>
</feature>
<dbReference type="InterPro" id="IPR036640">
    <property type="entry name" value="ABC1_TM_sf"/>
</dbReference>
<dbReference type="PROSITE" id="PS50929">
    <property type="entry name" value="ABC_TM1F"/>
    <property type="match status" value="1"/>
</dbReference>
<evidence type="ECO:0000259" key="6">
    <source>
        <dbReference type="PROSITE" id="PS50929"/>
    </source>
</evidence>
<dbReference type="AlphaFoldDB" id="A0A173H001"/>
<dbReference type="Gene3D" id="1.20.1560.10">
    <property type="entry name" value="ABC transporter type 1, transmembrane domain"/>
    <property type="match status" value="1"/>
</dbReference>
<evidence type="ECO:0000256" key="4">
    <source>
        <dbReference type="ARBA" id="ARBA00023136"/>
    </source>
</evidence>
<keyword evidence="4 5" id="KW-0472">Membrane</keyword>
<keyword evidence="3 5" id="KW-1133">Transmembrane helix</keyword>
<evidence type="ECO:0000313" key="8">
    <source>
        <dbReference type="Proteomes" id="UP000035651"/>
    </source>
</evidence>
<dbReference type="GO" id="GO:0005886">
    <property type="term" value="C:plasma membrane"/>
    <property type="evidence" value="ECO:0007669"/>
    <property type="project" value="UniProtKB-SubCell"/>
</dbReference>
<feature type="transmembrane region" description="Helical" evidence="5">
    <location>
        <begin position="59"/>
        <end position="78"/>
    </location>
</feature>
<protein>
    <recommendedName>
        <fullName evidence="6">ABC transmembrane type-1 domain-containing protein</fullName>
    </recommendedName>
</protein>
<dbReference type="GO" id="GO:0140359">
    <property type="term" value="F:ABC-type transporter activity"/>
    <property type="evidence" value="ECO:0007669"/>
    <property type="project" value="InterPro"/>
</dbReference>
<organism evidence="7 8">
    <name type="scientific">Pandoraea faecigallinarum</name>
    <dbReference type="NCBI Taxonomy" id="656179"/>
    <lineage>
        <taxon>Bacteria</taxon>
        <taxon>Pseudomonadati</taxon>
        <taxon>Pseudomonadota</taxon>
        <taxon>Betaproteobacteria</taxon>
        <taxon>Burkholderiales</taxon>
        <taxon>Burkholderiaceae</taxon>
        <taxon>Pandoraea</taxon>
    </lineage>
</organism>
<evidence type="ECO:0000256" key="3">
    <source>
        <dbReference type="ARBA" id="ARBA00022989"/>
    </source>
</evidence>
<gene>
    <name evidence="7" type="ORF">AB870_26010</name>
</gene>
<evidence type="ECO:0000256" key="2">
    <source>
        <dbReference type="ARBA" id="ARBA00022692"/>
    </source>
</evidence>
<dbReference type="Proteomes" id="UP000035651">
    <property type="component" value="Chromosome"/>
</dbReference>
<dbReference type="InterPro" id="IPR011527">
    <property type="entry name" value="ABC1_TM_dom"/>
</dbReference>
<dbReference type="EMBL" id="CP011807">
    <property type="protein sequence ID" value="ANI21757.1"/>
    <property type="molecule type" value="Genomic_DNA"/>
</dbReference>
<reference evidence="7" key="1">
    <citation type="submission" date="2016-06" db="EMBL/GenBank/DDBJ databases">
        <title>Complete Genome Sequence of Pandoraea faecigallinarum DSM-23572.</title>
        <authorList>
            <person name="Yong D."/>
            <person name="Ee R."/>
            <person name="Lim Y.-L."/>
            <person name="Yin W.-F."/>
            <person name="Chan K.-G."/>
        </authorList>
    </citation>
    <scope>NUCLEOTIDE SEQUENCE</scope>
    <source>
        <strain evidence="7">DSM 23572</strain>
    </source>
</reference>
<dbReference type="STRING" id="656179.AB870_26010"/>
<evidence type="ECO:0000313" key="7">
    <source>
        <dbReference type="EMBL" id="ANI21757.1"/>
    </source>
</evidence>
<sequence>MASKTNSASGNVKWRIAAYLWQAVRAHGWCVGVALALLLAARLVPVSFPVLRKRIVDELGAPTVVTLPVFAILGYAVVRFISDTFNEVRDVAFSEVTQRTMADLIVRTFSHLHHLCARFHAQRETGAVIRDTE</sequence>
<evidence type="ECO:0000256" key="5">
    <source>
        <dbReference type="SAM" id="Phobius"/>
    </source>
</evidence>
<feature type="transmembrane region" description="Helical" evidence="5">
    <location>
        <begin position="26"/>
        <end position="47"/>
    </location>
</feature>